<organism evidence="5 6">
    <name type="scientific">Jeotgalibaca ciconiae</name>
    <dbReference type="NCBI Taxonomy" id="2496265"/>
    <lineage>
        <taxon>Bacteria</taxon>
        <taxon>Bacillati</taxon>
        <taxon>Bacillota</taxon>
        <taxon>Bacilli</taxon>
        <taxon>Lactobacillales</taxon>
        <taxon>Carnobacteriaceae</taxon>
        <taxon>Jeotgalibaca</taxon>
    </lineage>
</organism>
<accession>A0A3S9HC09</accession>
<dbReference type="InterPro" id="IPR001173">
    <property type="entry name" value="Glyco_trans_2-like"/>
</dbReference>
<evidence type="ECO:0000313" key="6">
    <source>
        <dbReference type="Proteomes" id="UP000273326"/>
    </source>
</evidence>
<dbReference type="SUPFAM" id="SSF53448">
    <property type="entry name" value="Nucleotide-diphospho-sugar transferases"/>
    <property type="match status" value="1"/>
</dbReference>
<dbReference type="InterPro" id="IPR029044">
    <property type="entry name" value="Nucleotide-diphossugar_trans"/>
</dbReference>
<comment type="similarity">
    <text evidence="1">Belongs to the glycosyltransferase 2 family.</text>
</comment>
<dbReference type="GO" id="GO:0016757">
    <property type="term" value="F:glycosyltransferase activity"/>
    <property type="evidence" value="ECO:0007669"/>
    <property type="project" value="UniProtKB-KW"/>
</dbReference>
<feature type="domain" description="Glycosyltransferase 2-like" evidence="4">
    <location>
        <begin position="6"/>
        <end position="139"/>
    </location>
</feature>
<dbReference type="EMBL" id="CP034465">
    <property type="protein sequence ID" value="AZP04908.1"/>
    <property type="molecule type" value="Genomic_DNA"/>
</dbReference>
<dbReference type="Proteomes" id="UP000273326">
    <property type="component" value="Chromosome"/>
</dbReference>
<keyword evidence="2" id="KW-0328">Glycosyltransferase</keyword>
<dbReference type="InterPro" id="IPR050834">
    <property type="entry name" value="Glycosyltransf_2"/>
</dbReference>
<dbReference type="Gene3D" id="3.90.550.10">
    <property type="entry name" value="Spore Coat Polysaccharide Biosynthesis Protein SpsA, Chain A"/>
    <property type="match status" value="1"/>
</dbReference>
<evidence type="ECO:0000256" key="1">
    <source>
        <dbReference type="ARBA" id="ARBA00006739"/>
    </source>
</evidence>
<evidence type="ECO:0000259" key="4">
    <source>
        <dbReference type="Pfam" id="PF00535"/>
    </source>
</evidence>
<dbReference type="AlphaFoldDB" id="A0A3S9HC09"/>
<keyword evidence="3 5" id="KW-0808">Transferase</keyword>
<gene>
    <name evidence="5" type="ORF">EJN90_09795</name>
</gene>
<dbReference type="OrthoDB" id="9815829at2"/>
<protein>
    <submittedName>
        <fullName evidence="5">Glycosyltransferase</fullName>
    </submittedName>
</protein>
<proteinExistence type="inferred from homology"/>
<dbReference type="RefSeq" id="WP_126110771.1">
    <property type="nucleotide sequence ID" value="NZ_CP034465.1"/>
</dbReference>
<evidence type="ECO:0000256" key="2">
    <source>
        <dbReference type="ARBA" id="ARBA00022676"/>
    </source>
</evidence>
<evidence type="ECO:0000313" key="5">
    <source>
        <dbReference type="EMBL" id="AZP04908.1"/>
    </source>
</evidence>
<reference evidence="6" key="1">
    <citation type="submission" date="2018-12" db="EMBL/GenBank/DDBJ databases">
        <title>Complete genome sequencing of Jeotgalibaca sp. H21T32.</title>
        <authorList>
            <person name="Bae J.-W."/>
            <person name="Lee S.-Y."/>
        </authorList>
    </citation>
    <scope>NUCLEOTIDE SEQUENCE [LARGE SCALE GENOMIC DNA]</scope>
    <source>
        <strain evidence="6">H21T32</strain>
    </source>
</reference>
<dbReference type="KEGG" id="jeh:EJN90_09795"/>
<sequence length="262" mass="30603">MKVKVSVIMSEYNTEKDILEQAIKSILNQTFKDFEFIIVNDGKHKTLSNLLETINDKRIILIENGENIGLAKSLNKAIEASKGKYLVRMDTDDIAHSNRIEKLVEFIEKNPQYSVVGSSVNILNEKNEKIKKQFIGEITKRELMDRKAPVHPSVLMKKNDVCKVGGYRTKNVQRCEDFVLWAELLLNKYRIFIVEDVLLDYRVRLIDYKKRKLSTRRDEILNRLKYYKLLKATPVQYVTIWKSVVAGFIPHKIIAWYHRQGG</sequence>
<dbReference type="PANTHER" id="PTHR43685:SF5">
    <property type="entry name" value="GLYCOSYLTRANSFERASE EPSE-RELATED"/>
    <property type="match status" value="1"/>
</dbReference>
<dbReference type="Pfam" id="PF00535">
    <property type="entry name" value="Glycos_transf_2"/>
    <property type="match status" value="1"/>
</dbReference>
<keyword evidence="6" id="KW-1185">Reference proteome</keyword>
<dbReference type="PANTHER" id="PTHR43685">
    <property type="entry name" value="GLYCOSYLTRANSFERASE"/>
    <property type="match status" value="1"/>
</dbReference>
<evidence type="ECO:0000256" key="3">
    <source>
        <dbReference type="ARBA" id="ARBA00022679"/>
    </source>
</evidence>
<name>A0A3S9HC09_9LACT</name>